<proteinExistence type="inferred from homology"/>
<protein>
    <submittedName>
        <fullName evidence="5">Hydroxymethylglutaryl-CoA lyase</fullName>
    </submittedName>
</protein>
<dbReference type="Gene3D" id="3.20.20.70">
    <property type="entry name" value="Aldolase class I"/>
    <property type="match status" value="1"/>
</dbReference>
<dbReference type="AlphaFoldDB" id="A0A927HBQ3"/>
<organism evidence="5 6">
    <name type="scientific">Peribacillus faecalis</name>
    <dbReference type="NCBI Taxonomy" id="2772559"/>
    <lineage>
        <taxon>Bacteria</taxon>
        <taxon>Bacillati</taxon>
        <taxon>Bacillota</taxon>
        <taxon>Bacilli</taxon>
        <taxon>Bacillales</taxon>
        <taxon>Bacillaceae</taxon>
        <taxon>Peribacillus</taxon>
    </lineage>
</organism>
<evidence type="ECO:0000256" key="1">
    <source>
        <dbReference type="ARBA" id="ARBA00009405"/>
    </source>
</evidence>
<comment type="caution">
    <text evidence="5">The sequence shown here is derived from an EMBL/GenBank/DDBJ whole genome shotgun (WGS) entry which is preliminary data.</text>
</comment>
<name>A0A927HBQ3_9BACI</name>
<dbReference type="EMBL" id="JACXSI010000030">
    <property type="protein sequence ID" value="MBD3109209.1"/>
    <property type="molecule type" value="Genomic_DNA"/>
</dbReference>
<dbReference type="Proteomes" id="UP000602076">
    <property type="component" value="Unassembled WGS sequence"/>
</dbReference>
<dbReference type="InterPro" id="IPR000891">
    <property type="entry name" value="PYR_CT"/>
</dbReference>
<comment type="similarity">
    <text evidence="1">Belongs to the HMG-CoA lyase family.</text>
</comment>
<dbReference type="Pfam" id="PF00682">
    <property type="entry name" value="HMGL-like"/>
    <property type="match status" value="1"/>
</dbReference>
<evidence type="ECO:0000256" key="3">
    <source>
        <dbReference type="ARBA" id="ARBA00023239"/>
    </source>
</evidence>
<reference evidence="5" key="1">
    <citation type="submission" date="2020-09" db="EMBL/GenBank/DDBJ databases">
        <title>Bacillus faecalis sp. nov., a moderately halophilic bacterium isolated from cow faeces.</title>
        <authorList>
            <person name="Jiang L."/>
            <person name="Lee J."/>
        </authorList>
    </citation>
    <scope>NUCLEOTIDE SEQUENCE</scope>
    <source>
        <strain evidence="5">AGMB 02131</strain>
    </source>
</reference>
<keyword evidence="2" id="KW-0479">Metal-binding</keyword>
<dbReference type="FunFam" id="3.20.20.70:FF:000071">
    <property type="entry name" value="Hydroxymethylglutaryl-CoA lyase"/>
    <property type="match status" value="1"/>
</dbReference>
<evidence type="ECO:0000259" key="4">
    <source>
        <dbReference type="PROSITE" id="PS50991"/>
    </source>
</evidence>
<evidence type="ECO:0000313" key="6">
    <source>
        <dbReference type="Proteomes" id="UP000602076"/>
    </source>
</evidence>
<dbReference type="GO" id="GO:0046951">
    <property type="term" value="P:ketone body biosynthetic process"/>
    <property type="evidence" value="ECO:0007669"/>
    <property type="project" value="TreeGrafter"/>
</dbReference>
<dbReference type="CDD" id="cd07938">
    <property type="entry name" value="DRE_TIM_HMGL"/>
    <property type="match status" value="1"/>
</dbReference>
<dbReference type="PANTHER" id="PTHR42738">
    <property type="entry name" value="HYDROXYMETHYLGLUTARYL-COA LYASE"/>
    <property type="match status" value="1"/>
</dbReference>
<evidence type="ECO:0000313" key="5">
    <source>
        <dbReference type="EMBL" id="MBD3109209.1"/>
    </source>
</evidence>
<accession>A0A927HBQ3</accession>
<dbReference type="RefSeq" id="WP_190998749.1">
    <property type="nucleotide sequence ID" value="NZ_JACXSI010000030.1"/>
</dbReference>
<dbReference type="GO" id="GO:0046872">
    <property type="term" value="F:metal ion binding"/>
    <property type="evidence" value="ECO:0007669"/>
    <property type="project" value="UniProtKB-KW"/>
</dbReference>
<dbReference type="InterPro" id="IPR013785">
    <property type="entry name" value="Aldolase_TIM"/>
</dbReference>
<dbReference type="NCBIfam" id="NF004283">
    <property type="entry name" value="PRK05692.1"/>
    <property type="match status" value="1"/>
</dbReference>
<dbReference type="GO" id="GO:0006552">
    <property type="term" value="P:L-leucine catabolic process"/>
    <property type="evidence" value="ECO:0007669"/>
    <property type="project" value="TreeGrafter"/>
</dbReference>
<dbReference type="PROSITE" id="PS50991">
    <property type="entry name" value="PYR_CT"/>
    <property type="match status" value="1"/>
</dbReference>
<evidence type="ECO:0000256" key="2">
    <source>
        <dbReference type="ARBA" id="ARBA00022723"/>
    </source>
</evidence>
<sequence>MYFPNEVEIIEVGPRDGLQNEPLPISTEQKKQLITQLAAAGFSRMETASFVHPKWVPQMADSEEIAHFCKQLGITFIALTPNIKALERAIAANAPQIAVFIGASNTFNKKNVNKTTSESLDDCEQIFARAKAKGMFVRAYVSMAFTCPFQGEVTFEEVKSVCDRFSELGADEIDIGDTNGKANPRMVYERFSRLRDLYPNATFVGHFHDTEKMALANVVAAMQAGVEKFDSSIGGLGGCPYSPGATGNVATEELVKMLEQMGCQTNIDYLQLQKAAPFAKSLSSRIEIHAKERL</sequence>
<dbReference type="PANTHER" id="PTHR42738:SF7">
    <property type="entry name" value="HYDROXYMETHYLGLUTARYL-COA LYASE"/>
    <property type="match status" value="1"/>
</dbReference>
<feature type="domain" description="Pyruvate carboxyltransferase" evidence="4">
    <location>
        <begin position="7"/>
        <end position="273"/>
    </location>
</feature>
<dbReference type="GO" id="GO:0004419">
    <property type="term" value="F:hydroxymethylglutaryl-CoA lyase activity"/>
    <property type="evidence" value="ECO:0007669"/>
    <property type="project" value="TreeGrafter"/>
</dbReference>
<dbReference type="SUPFAM" id="SSF51569">
    <property type="entry name" value="Aldolase"/>
    <property type="match status" value="1"/>
</dbReference>
<gene>
    <name evidence="5" type="ORF">IEO70_12710</name>
</gene>
<dbReference type="InterPro" id="IPR043594">
    <property type="entry name" value="HMGL"/>
</dbReference>
<keyword evidence="6" id="KW-1185">Reference proteome</keyword>
<keyword evidence="3 5" id="KW-0456">Lyase</keyword>